<dbReference type="PANTHER" id="PTHR13268:SF0">
    <property type="entry name" value="BCAS3 MICROTUBULE ASSOCIATED CELL MIGRATION FACTOR"/>
    <property type="match status" value="1"/>
</dbReference>
<proteinExistence type="predicted"/>
<dbReference type="Pfam" id="PF21034">
    <property type="entry name" value="BCAS3_WD40"/>
    <property type="match status" value="1"/>
</dbReference>
<comment type="caution">
    <text evidence="3">The sequence shown here is derived from an EMBL/GenBank/DDBJ whole genome shotgun (WGS) entry which is preliminary data.</text>
</comment>
<evidence type="ECO:0000256" key="1">
    <source>
        <dbReference type="SAM" id="MobiDB-lite"/>
    </source>
</evidence>
<evidence type="ECO:0000259" key="2">
    <source>
        <dbReference type="Pfam" id="PF21034"/>
    </source>
</evidence>
<feature type="compositionally biased region" description="Low complexity" evidence="1">
    <location>
        <begin position="294"/>
        <end position="311"/>
    </location>
</feature>
<protein>
    <recommendedName>
        <fullName evidence="2">BCAS3 WD40 domain-containing protein</fullName>
    </recommendedName>
</protein>
<evidence type="ECO:0000313" key="3">
    <source>
        <dbReference type="EMBL" id="RRT64514.1"/>
    </source>
</evidence>
<dbReference type="InterPro" id="IPR045142">
    <property type="entry name" value="BCAS3-like"/>
</dbReference>
<dbReference type="PANTHER" id="PTHR13268">
    <property type="entry name" value="BREAST CARCINOMA AMPLIFIED SEQUENCE 3"/>
    <property type="match status" value="1"/>
</dbReference>
<dbReference type="EMBL" id="AMZH03006162">
    <property type="protein sequence ID" value="RRT64514.1"/>
    <property type="molecule type" value="Genomic_DNA"/>
</dbReference>
<feature type="region of interest" description="Disordered" evidence="1">
    <location>
        <begin position="294"/>
        <end position="327"/>
    </location>
</feature>
<feature type="region of interest" description="Disordered" evidence="1">
    <location>
        <begin position="233"/>
        <end position="253"/>
    </location>
</feature>
<feature type="region of interest" description="Disordered" evidence="1">
    <location>
        <begin position="378"/>
        <end position="399"/>
    </location>
</feature>
<dbReference type="GO" id="GO:0042594">
    <property type="term" value="P:response to starvation"/>
    <property type="evidence" value="ECO:0007669"/>
    <property type="project" value="TreeGrafter"/>
</dbReference>
<organism evidence="3 4">
    <name type="scientific">Ensete ventricosum</name>
    <name type="common">Abyssinian banana</name>
    <name type="synonym">Musa ensete</name>
    <dbReference type="NCBI Taxonomy" id="4639"/>
    <lineage>
        <taxon>Eukaryota</taxon>
        <taxon>Viridiplantae</taxon>
        <taxon>Streptophyta</taxon>
        <taxon>Embryophyta</taxon>
        <taxon>Tracheophyta</taxon>
        <taxon>Spermatophyta</taxon>
        <taxon>Magnoliopsida</taxon>
        <taxon>Liliopsida</taxon>
        <taxon>Zingiberales</taxon>
        <taxon>Musaceae</taxon>
        <taxon>Ensete</taxon>
    </lineage>
</organism>
<sequence length="415" mass="43772">MRRGKGKNGLLPSSLRIISSCLKTVSSNAGSVASTVRSAGASVAASIAVPAEDEKDQVLWAGFDKLELSPSFFKHVLLLGYSNGFQVLDVDDASNVCELVSKRDGPATFLQMQPTPINSEATEGFRASHPLLLVVASDETNGSGAVQGGRLSALIRESSSEPQAGNSISSTVVRFYSLKIYCFDAVTLENKFSVLTYPLQGSAGVNIGCGPMAVGPRWLAYASNNPLILNTGRLSPQNLTPSPGVSPSTSPSSGNLVARYAMESSKTLAAGIINLGDMGYKTLSKYCHELLPDGSSSPLSSNSSRKSGRLPPTAHPSEPDNAGMVGRVPKACSTNVHMGQDGISDSHNSVEFETCFNEGYCKVSELDDCRELTEAVTDADSNSSHCEREKPDEDGDNDDLMGCVFAFSEVHEVGG</sequence>
<reference evidence="3 4" key="1">
    <citation type="journal article" date="2014" name="Agronomy (Basel)">
        <title>A Draft Genome Sequence for Ensete ventricosum, the Drought-Tolerant Tree Against Hunger.</title>
        <authorList>
            <person name="Harrison J."/>
            <person name="Moore K.A."/>
            <person name="Paszkiewicz K."/>
            <person name="Jones T."/>
            <person name="Grant M."/>
            <person name="Ambacheew D."/>
            <person name="Muzemil S."/>
            <person name="Studholme D.J."/>
        </authorList>
    </citation>
    <scope>NUCLEOTIDE SEQUENCE [LARGE SCALE GENOMIC DNA]</scope>
</reference>
<dbReference type="AlphaFoldDB" id="A0A426ZKT5"/>
<dbReference type="GO" id="GO:0006914">
    <property type="term" value="P:autophagy"/>
    <property type="evidence" value="ECO:0007669"/>
    <property type="project" value="InterPro"/>
</dbReference>
<accession>A0A426ZKT5</accession>
<dbReference type="InterPro" id="IPR048382">
    <property type="entry name" value="BCAS3_WD40"/>
</dbReference>
<evidence type="ECO:0000313" key="4">
    <source>
        <dbReference type="Proteomes" id="UP000287651"/>
    </source>
</evidence>
<dbReference type="Proteomes" id="UP000287651">
    <property type="component" value="Unassembled WGS sequence"/>
</dbReference>
<dbReference type="GO" id="GO:0005737">
    <property type="term" value="C:cytoplasm"/>
    <property type="evidence" value="ECO:0007669"/>
    <property type="project" value="TreeGrafter"/>
</dbReference>
<feature type="compositionally biased region" description="Low complexity" evidence="1">
    <location>
        <begin position="240"/>
        <end position="253"/>
    </location>
</feature>
<gene>
    <name evidence="3" type="ORF">B296_00040538</name>
</gene>
<feature type="domain" description="BCAS3 WD40" evidence="2">
    <location>
        <begin position="76"/>
        <end position="225"/>
    </location>
</feature>
<name>A0A426ZKT5_ENSVE</name>